<dbReference type="EMBL" id="LAHD01000036">
    <property type="protein sequence ID" value="PHK03553.1"/>
    <property type="molecule type" value="Genomic_DNA"/>
</dbReference>
<evidence type="ECO:0000313" key="1">
    <source>
        <dbReference type="EMBL" id="PHK03553.1"/>
    </source>
</evidence>
<dbReference type="RefSeq" id="WP_099069287.1">
    <property type="nucleotide sequence ID" value="NZ_LAHD01000036.1"/>
</dbReference>
<keyword evidence="1" id="KW-0378">Hydrolase</keyword>
<keyword evidence="1" id="KW-0255">Endonuclease</keyword>
<reference evidence="1 2" key="1">
    <citation type="submission" date="2015-02" db="EMBL/GenBank/DDBJ databases">
        <title>Nostoc linckia genome annotation.</title>
        <authorList>
            <person name="Zhou Z."/>
        </authorList>
    </citation>
    <scope>NUCLEOTIDE SEQUENCE [LARGE SCALE GENOMIC DNA]</scope>
    <source>
        <strain evidence="2">z8</strain>
    </source>
</reference>
<name>A0A9Q5ZCE1_NOSLI</name>
<accession>A0A9Q5ZCE1</accession>
<comment type="caution">
    <text evidence="1">The sequence shown here is derived from an EMBL/GenBank/DDBJ whole genome shotgun (WGS) entry which is preliminary data.</text>
</comment>
<proteinExistence type="predicted"/>
<dbReference type="AlphaFoldDB" id="A0A9Q5ZCE1"/>
<evidence type="ECO:0000313" key="2">
    <source>
        <dbReference type="Proteomes" id="UP000222310"/>
    </source>
</evidence>
<organism evidence="1 2">
    <name type="scientific">Nostoc linckia z8</name>
    <dbReference type="NCBI Taxonomy" id="1628746"/>
    <lineage>
        <taxon>Bacteria</taxon>
        <taxon>Bacillati</taxon>
        <taxon>Cyanobacteriota</taxon>
        <taxon>Cyanophyceae</taxon>
        <taxon>Nostocales</taxon>
        <taxon>Nostocaceae</taxon>
        <taxon>Nostoc</taxon>
    </lineage>
</organism>
<dbReference type="Proteomes" id="UP000222310">
    <property type="component" value="Unassembled WGS sequence"/>
</dbReference>
<dbReference type="GeneID" id="57096905"/>
<dbReference type="Gene3D" id="1.10.30.50">
    <property type="match status" value="1"/>
</dbReference>
<dbReference type="GO" id="GO:0004519">
    <property type="term" value="F:endonuclease activity"/>
    <property type="evidence" value="ECO:0007669"/>
    <property type="project" value="UniProtKB-KW"/>
</dbReference>
<sequence>MSESKFFAIDPKLEDYWRAIILFGKNVACYKFALAKSLLELAPQGKSIITLEELAQPYSRHIIEHLKIVDKQTTSLSSRFLDACRQFNNGDITKTRLIDTTVQRGFENVIDAFHNLSVGETAVRFFIDERRGSNKGIVLTDELFKLLDKLQSENLPHEVEARWRLVETAWELNISRNLISIGYDPDNQLLFTFSDRKRRVDVTSCRDALNGYQKGKCFYSFADISIEPGSENLADVDHFFPHFLNEYIRNVDGVWNLVLSSQECNRGERGKFDRLPDIKYLERLHKRNEFLITSHHPLRETLIQQTGNTEEKRHKFLLSTYHKVQLRLGSGLNDGWKAGFEYPATF</sequence>
<gene>
    <name evidence="1" type="ORF">VF08_14605</name>
</gene>
<keyword evidence="1" id="KW-0540">Nuclease</keyword>
<protein>
    <submittedName>
        <fullName evidence="1">HNH endonuclease</fullName>
    </submittedName>
</protein>